<dbReference type="Gene3D" id="3.30.457.10">
    <property type="entry name" value="Copper amine oxidase-like, N-terminal domain"/>
    <property type="match status" value="1"/>
</dbReference>
<dbReference type="AlphaFoldDB" id="A0A927BS57"/>
<evidence type="ECO:0000313" key="3">
    <source>
        <dbReference type="EMBL" id="MBD2845788.1"/>
    </source>
</evidence>
<evidence type="ECO:0000313" key="4">
    <source>
        <dbReference type="Proteomes" id="UP000621560"/>
    </source>
</evidence>
<accession>A0A927BS57</accession>
<comment type="caution">
    <text evidence="3">The sequence shown here is derived from an EMBL/GenBank/DDBJ whole genome shotgun (WGS) entry which is preliminary data.</text>
</comment>
<dbReference type="Proteomes" id="UP000621560">
    <property type="component" value="Unassembled WGS sequence"/>
</dbReference>
<dbReference type="EMBL" id="JACXIZ010000018">
    <property type="protein sequence ID" value="MBD2845788.1"/>
    <property type="molecule type" value="Genomic_DNA"/>
</dbReference>
<dbReference type="InterPro" id="IPR012854">
    <property type="entry name" value="Cu_amine_oxidase-like_N"/>
</dbReference>
<organism evidence="3 4">
    <name type="scientific">Paenibacillus sabuli</name>
    <dbReference type="NCBI Taxonomy" id="2772509"/>
    <lineage>
        <taxon>Bacteria</taxon>
        <taxon>Bacillati</taxon>
        <taxon>Bacillota</taxon>
        <taxon>Bacilli</taxon>
        <taxon>Bacillales</taxon>
        <taxon>Paenibacillaceae</taxon>
        <taxon>Paenibacillus</taxon>
    </lineage>
</organism>
<evidence type="ECO:0000259" key="2">
    <source>
        <dbReference type="Pfam" id="PF07833"/>
    </source>
</evidence>
<name>A0A927BS57_9BACL</name>
<reference evidence="3" key="1">
    <citation type="submission" date="2020-09" db="EMBL/GenBank/DDBJ databases">
        <title>A novel bacterium of genus Paenibacillus, isolated from South China Sea.</title>
        <authorList>
            <person name="Huang H."/>
            <person name="Mo K."/>
            <person name="Hu Y."/>
        </authorList>
    </citation>
    <scope>NUCLEOTIDE SEQUENCE</scope>
    <source>
        <strain evidence="3">IB182496</strain>
    </source>
</reference>
<proteinExistence type="predicted"/>
<dbReference type="InterPro" id="IPR036582">
    <property type="entry name" value="Mao_N_sf"/>
</dbReference>
<gene>
    <name evidence="3" type="ORF">IDH44_11350</name>
</gene>
<evidence type="ECO:0000256" key="1">
    <source>
        <dbReference type="SAM" id="SignalP"/>
    </source>
</evidence>
<feature type="domain" description="Copper amine oxidase-like N-terminal" evidence="2">
    <location>
        <begin position="62"/>
        <end position="161"/>
    </location>
</feature>
<protein>
    <submittedName>
        <fullName evidence="3">Copper amine oxidase N-terminal domain-containing protein</fullName>
    </submittedName>
</protein>
<keyword evidence="4" id="KW-1185">Reference proteome</keyword>
<feature type="chain" id="PRO_5037804647" evidence="1">
    <location>
        <begin position="31"/>
        <end position="342"/>
    </location>
</feature>
<dbReference type="Pfam" id="PF07833">
    <property type="entry name" value="Cu_amine_oxidN1"/>
    <property type="match status" value="1"/>
</dbReference>
<sequence length="342" mass="37271">MLKQRSSRRRSAAASILGLTVLLAAPAAVAAEEPPGMRQSVREVKLAVDGLIYTSASGEPGPYLNADGRTMVPASLLARAMGVPEGGISWDNQAKQAVISDAAHTVVIRLNEAMLQVDGETVQMDTTATLRSGRIFLPARYIAEGLGGSAAWDAYNGIVYIHTAGNRDAAMAPDEAEHELDGLEAKVLAALADEEMQTLAKYVHPEKGVRFTPYSYIDATADVRLMPAELEDALGDPQSRVWGAFDGSGEPIAMDFGAYYERFVYPLDYREADQTSYNKQLFSGNALNNVRTVYPGAIVVEYHFDGQNAQYGGLDWHSLRLVFESYEGEWKLVGLINDEWTI</sequence>
<feature type="signal peptide" evidence="1">
    <location>
        <begin position="1"/>
        <end position="30"/>
    </location>
</feature>
<keyword evidence="1" id="KW-0732">Signal</keyword>
<dbReference type="RefSeq" id="WP_190917725.1">
    <property type="nucleotide sequence ID" value="NZ_JACXIZ010000018.1"/>
</dbReference>
<dbReference type="SUPFAM" id="SSF55383">
    <property type="entry name" value="Copper amine oxidase, domain N"/>
    <property type="match status" value="1"/>
</dbReference>